<keyword evidence="1" id="KW-0238">DNA-binding</keyword>
<name>A0A0F8XAZ9_9ZZZZ</name>
<protein>
    <recommendedName>
        <fullName evidence="3">Single-stranded DNA-binding protein</fullName>
    </recommendedName>
</protein>
<dbReference type="PIRSF" id="PIRSF002070">
    <property type="entry name" value="SSB"/>
    <property type="match status" value="1"/>
</dbReference>
<gene>
    <name evidence="2" type="ORF">LCGC14_2965210</name>
</gene>
<dbReference type="PROSITE" id="PS50935">
    <property type="entry name" value="SSB"/>
    <property type="match status" value="1"/>
</dbReference>
<dbReference type="GO" id="GO:0003697">
    <property type="term" value="F:single-stranded DNA binding"/>
    <property type="evidence" value="ECO:0007669"/>
    <property type="project" value="InterPro"/>
</dbReference>
<dbReference type="SUPFAM" id="SSF50249">
    <property type="entry name" value="Nucleic acid-binding proteins"/>
    <property type="match status" value="1"/>
</dbReference>
<accession>A0A0F8XAZ9</accession>
<dbReference type="AlphaFoldDB" id="A0A0F8XAZ9"/>
<dbReference type="GO" id="GO:0006260">
    <property type="term" value="P:DNA replication"/>
    <property type="evidence" value="ECO:0007669"/>
    <property type="project" value="InterPro"/>
</dbReference>
<dbReference type="InterPro" id="IPR012340">
    <property type="entry name" value="NA-bd_OB-fold"/>
</dbReference>
<evidence type="ECO:0008006" key="3">
    <source>
        <dbReference type="Google" id="ProtNLM"/>
    </source>
</evidence>
<sequence>MRNRKDETTFFPVRCFGKLAESVSNIKKGAKLFVAGELEISSFAGDDGNKRMAFKVIADTYRILGNGRRTGSGEES</sequence>
<proteinExistence type="predicted"/>
<dbReference type="Pfam" id="PF00436">
    <property type="entry name" value="SSB"/>
    <property type="match status" value="1"/>
</dbReference>
<comment type="caution">
    <text evidence="2">The sequence shown here is derived from an EMBL/GenBank/DDBJ whole genome shotgun (WGS) entry which is preliminary data.</text>
</comment>
<dbReference type="CDD" id="cd04496">
    <property type="entry name" value="SSB_OBF"/>
    <property type="match status" value="1"/>
</dbReference>
<reference evidence="2" key="1">
    <citation type="journal article" date="2015" name="Nature">
        <title>Complex archaea that bridge the gap between prokaryotes and eukaryotes.</title>
        <authorList>
            <person name="Spang A."/>
            <person name="Saw J.H."/>
            <person name="Jorgensen S.L."/>
            <person name="Zaremba-Niedzwiedzka K."/>
            <person name="Martijn J."/>
            <person name="Lind A.E."/>
            <person name="van Eijk R."/>
            <person name="Schleper C."/>
            <person name="Guy L."/>
            <person name="Ettema T.J."/>
        </authorList>
    </citation>
    <scope>NUCLEOTIDE SEQUENCE</scope>
</reference>
<dbReference type="InterPro" id="IPR000424">
    <property type="entry name" value="Primosome_PriB/ssb"/>
</dbReference>
<dbReference type="EMBL" id="LAZR01060129">
    <property type="protein sequence ID" value="KKK66327.1"/>
    <property type="molecule type" value="Genomic_DNA"/>
</dbReference>
<dbReference type="InterPro" id="IPR011344">
    <property type="entry name" value="ssDNA-bd"/>
</dbReference>
<organism evidence="2">
    <name type="scientific">marine sediment metagenome</name>
    <dbReference type="NCBI Taxonomy" id="412755"/>
    <lineage>
        <taxon>unclassified sequences</taxon>
        <taxon>metagenomes</taxon>
        <taxon>ecological metagenomes</taxon>
    </lineage>
</organism>
<dbReference type="Gene3D" id="2.40.50.140">
    <property type="entry name" value="Nucleic acid-binding proteins"/>
    <property type="match status" value="1"/>
</dbReference>
<evidence type="ECO:0000313" key="2">
    <source>
        <dbReference type="EMBL" id="KKK66327.1"/>
    </source>
</evidence>
<evidence type="ECO:0000256" key="1">
    <source>
        <dbReference type="ARBA" id="ARBA00023125"/>
    </source>
</evidence>